<dbReference type="AlphaFoldDB" id="A0A015J6C9"/>
<name>A0A015J6C9_RHIIW</name>
<reference evidence="2 3" key="1">
    <citation type="submission" date="2014-02" db="EMBL/GenBank/DDBJ databases">
        <title>Single nucleus genome sequencing reveals high similarity among nuclei of an endomycorrhizal fungus.</title>
        <authorList>
            <person name="Lin K."/>
            <person name="Geurts R."/>
            <person name="Zhang Z."/>
            <person name="Limpens E."/>
            <person name="Saunders D.G."/>
            <person name="Mu D."/>
            <person name="Pang E."/>
            <person name="Cao H."/>
            <person name="Cha H."/>
            <person name="Lin T."/>
            <person name="Zhou Q."/>
            <person name="Shang Y."/>
            <person name="Li Y."/>
            <person name="Ivanov S."/>
            <person name="Sharma T."/>
            <person name="Velzen R.V."/>
            <person name="Ruijter N.D."/>
            <person name="Aanen D.K."/>
            <person name="Win J."/>
            <person name="Kamoun S."/>
            <person name="Bisseling T."/>
            <person name="Huang S."/>
        </authorList>
    </citation>
    <scope>NUCLEOTIDE SEQUENCE [LARGE SCALE GENOMIC DNA]</scope>
    <source>
        <strain evidence="3">DAOM197198w</strain>
    </source>
</reference>
<evidence type="ECO:0000313" key="3">
    <source>
        <dbReference type="Proteomes" id="UP000022910"/>
    </source>
</evidence>
<feature type="region of interest" description="Disordered" evidence="1">
    <location>
        <begin position="1"/>
        <end position="44"/>
    </location>
</feature>
<feature type="compositionally biased region" description="Polar residues" evidence="1">
    <location>
        <begin position="1"/>
        <end position="14"/>
    </location>
</feature>
<dbReference type="EMBL" id="JEMT01024766">
    <property type="protein sequence ID" value="EXX62320.1"/>
    <property type="molecule type" value="Genomic_DNA"/>
</dbReference>
<evidence type="ECO:0000313" key="2">
    <source>
        <dbReference type="EMBL" id="EXX62320.1"/>
    </source>
</evidence>
<sequence length="67" mass="7618">MSKPGRTTRSATRQDTVKEPGDGMEGIAKVIPPRNSFSFEYDEGEFQTVKTKANKRKENKEKKQEAE</sequence>
<gene>
    <name evidence="2" type="ORF">RirG_162840</name>
</gene>
<proteinExistence type="predicted"/>
<dbReference type="Proteomes" id="UP000022910">
    <property type="component" value="Unassembled WGS sequence"/>
</dbReference>
<comment type="caution">
    <text evidence="2">The sequence shown here is derived from an EMBL/GenBank/DDBJ whole genome shotgun (WGS) entry which is preliminary data.</text>
</comment>
<organism evidence="2 3">
    <name type="scientific">Rhizophagus irregularis (strain DAOM 197198w)</name>
    <name type="common">Glomus intraradices</name>
    <dbReference type="NCBI Taxonomy" id="1432141"/>
    <lineage>
        <taxon>Eukaryota</taxon>
        <taxon>Fungi</taxon>
        <taxon>Fungi incertae sedis</taxon>
        <taxon>Mucoromycota</taxon>
        <taxon>Glomeromycotina</taxon>
        <taxon>Glomeromycetes</taxon>
        <taxon>Glomerales</taxon>
        <taxon>Glomeraceae</taxon>
        <taxon>Rhizophagus</taxon>
    </lineage>
</organism>
<evidence type="ECO:0000256" key="1">
    <source>
        <dbReference type="SAM" id="MobiDB-lite"/>
    </source>
</evidence>
<accession>A0A015J6C9</accession>
<keyword evidence="3" id="KW-1185">Reference proteome</keyword>
<dbReference type="HOGENOM" id="CLU_2813764_0_0_1"/>
<protein>
    <submittedName>
        <fullName evidence="2">Uncharacterized protein</fullName>
    </submittedName>
</protein>